<dbReference type="InterPro" id="IPR042070">
    <property type="entry name" value="PucR_C-HTH_sf"/>
</dbReference>
<dbReference type="InterPro" id="IPR041522">
    <property type="entry name" value="CdaR_GGDEF"/>
</dbReference>
<comment type="caution">
    <text evidence="5">The sequence shown here is derived from an EMBL/GenBank/DDBJ whole genome shotgun (WGS) entry which is preliminary data.</text>
</comment>
<proteinExistence type="inferred from homology"/>
<dbReference type="InterPro" id="IPR025736">
    <property type="entry name" value="PucR_C-HTH_dom"/>
</dbReference>
<comment type="similarity">
    <text evidence="1">Belongs to the CdaR family.</text>
</comment>
<evidence type="ECO:0000259" key="4">
    <source>
        <dbReference type="Pfam" id="PF17853"/>
    </source>
</evidence>
<evidence type="ECO:0000256" key="1">
    <source>
        <dbReference type="ARBA" id="ARBA00006754"/>
    </source>
</evidence>
<accession>A0ABU0DA00</accession>
<dbReference type="EMBL" id="JAUSUO010000014">
    <property type="protein sequence ID" value="MDQ0345192.1"/>
    <property type="molecule type" value="Genomic_DNA"/>
</dbReference>
<dbReference type="InterPro" id="IPR009057">
    <property type="entry name" value="Homeodomain-like_sf"/>
</dbReference>
<dbReference type="RefSeq" id="WP_244682046.1">
    <property type="nucleotide sequence ID" value="NZ_JALIRM010000009.1"/>
</dbReference>
<organism evidence="5 6">
    <name type="scientific">Lederbergia wuyishanensis</name>
    <dbReference type="NCBI Taxonomy" id="1347903"/>
    <lineage>
        <taxon>Bacteria</taxon>
        <taxon>Bacillati</taxon>
        <taxon>Bacillota</taxon>
        <taxon>Bacilli</taxon>
        <taxon>Bacillales</taxon>
        <taxon>Bacillaceae</taxon>
        <taxon>Lederbergia</taxon>
    </lineage>
</organism>
<dbReference type="SUPFAM" id="SSF46689">
    <property type="entry name" value="Homeodomain-like"/>
    <property type="match status" value="1"/>
</dbReference>
<evidence type="ECO:0000313" key="6">
    <source>
        <dbReference type="Proteomes" id="UP001232343"/>
    </source>
</evidence>
<dbReference type="Pfam" id="PF13556">
    <property type="entry name" value="HTH_30"/>
    <property type="match status" value="1"/>
</dbReference>
<evidence type="ECO:0000313" key="5">
    <source>
        <dbReference type="EMBL" id="MDQ0345192.1"/>
    </source>
</evidence>
<gene>
    <name evidence="5" type="ORF">J2S14_004039</name>
</gene>
<feature type="domain" description="PucR C-terminal helix-turn-helix" evidence="3">
    <location>
        <begin position="301"/>
        <end position="354"/>
    </location>
</feature>
<dbReference type="Pfam" id="PF05651">
    <property type="entry name" value="Diacid_rec"/>
    <property type="match status" value="1"/>
</dbReference>
<dbReference type="Pfam" id="PF17853">
    <property type="entry name" value="GGDEF_2"/>
    <property type="match status" value="1"/>
</dbReference>
<dbReference type="Gene3D" id="1.10.10.2840">
    <property type="entry name" value="PucR C-terminal helix-turn-helix domain"/>
    <property type="match status" value="1"/>
</dbReference>
<evidence type="ECO:0000259" key="2">
    <source>
        <dbReference type="Pfam" id="PF05651"/>
    </source>
</evidence>
<feature type="domain" description="CdaR GGDEF-like" evidence="4">
    <location>
        <begin position="145"/>
        <end position="257"/>
    </location>
</feature>
<dbReference type="Proteomes" id="UP001232343">
    <property type="component" value="Unassembled WGS sequence"/>
</dbReference>
<evidence type="ECO:0000259" key="3">
    <source>
        <dbReference type="Pfam" id="PF13556"/>
    </source>
</evidence>
<reference evidence="5 6" key="1">
    <citation type="submission" date="2023-07" db="EMBL/GenBank/DDBJ databases">
        <title>Genomic Encyclopedia of Type Strains, Phase IV (KMG-IV): sequencing the most valuable type-strain genomes for metagenomic binning, comparative biology and taxonomic classification.</title>
        <authorList>
            <person name="Goeker M."/>
        </authorList>
    </citation>
    <scope>NUCLEOTIDE SEQUENCE [LARGE SCALE GENOMIC DNA]</scope>
    <source>
        <strain evidence="5 6">DSM 27848</strain>
    </source>
</reference>
<dbReference type="PANTHER" id="PTHR33744">
    <property type="entry name" value="CARBOHYDRATE DIACID REGULATOR"/>
    <property type="match status" value="1"/>
</dbReference>
<keyword evidence="6" id="KW-1185">Reference proteome</keyword>
<sequence>MITREIAEMLVKETSNVLDLNINVMNEKGIILASGDSSRLYAIHEGALEVIRSGQIVEITEKNKNKLRGTKAGINLPINLQNQIVGVIGITGNPKSIGNRAGLVKMMAELMIKQTYLATQAEWKQRMKEMAIEEFLKDYPNFNNVKRWLGLLNIQLEGPFVIALIIISDHSFSRQSLITSTENFIGKGNGIAGLIHVNKMMLILKEDTLSQAKKKFSKLYQHLNSINTNIKLGYSSIIPDWNCIRNAYRECEIALAISDAETNIISYTDIEPKALIHQIDRKIAGAFYNRIILGSIETHQETLQAFFDCNFNIKETAEKLFIHRNTLIYRLNKIKEESGYDPQNFKDAFALQMGIWLKNIHEQYTEREEKQ</sequence>
<dbReference type="InterPro" id="IPR051448">
    <property type="entry name" value="CdaR-like_regulators"/>
</dbReference>
<name>A0ABU0DA00_9BACI</name>
<feature type="domain" description="Putative sugar diacid recognition" evidence="2">
    <location>
        <begin position="2"/>
        <end position="133"/>
    </location>
</feature>
<dbReference type="InterPro" id="IPR008599">
    <property type="entry name" value="Diacid_rec"/>
</dbReference>
<protein>
    <submittedName>
        <fullName evidence="5">Carbohydrate diacid regulator</fullName>
    </submittedName>
</protein>
<dbReference type="PANTHER" id="PTHR33744:SF15">
    <property type="entry name" value="CARBOHYDRATE DIACID REGULATOR"/>
    <property type="match status" value="1"/>
</dbReference>